<dbReference type="InterPro" id="IPR029061">
    <property type="entry name" value="THDP-binding"/>
</dbReference>
<dbReference type="RefSeq" id="WP_007777890.1">
    <property type="nucleotide sequence ID" value="NZ_CM001441.1"/>
</dbReference>
<dbReference type="PANTHER" id="PTHR43088">
    <property type="entry name" value="SUBUNIT OF PYRUVATE:FLAVODOXIN OXIDOREDUCTASE-RELATED"/>
    <property type="match status" value="1"/>
</dbReference>
<evidence type="ECO:0000313" key="5">
    <source>
        <dbReference type="Proteomes" id="UP000005104"/>
    </source>
</evidence>
<feature type="domain" description="Pyruvate flavodoxin/ferredoxin oxidoreductase pyrimidine binding" evidence="2">
    <location>
        <begin position="24"/>
        <end position="247"/>
    </location>
</feature>
<dbReference type="InterPro" id="IPR002880">
    <property type="entry name" value="Pyrv_Fd/Flavodoxin_OxRdtase_N"/>
</dbReference>
<proteinExistence type="predicted"/>
<dbReference type="HOGENOM" id="CLU_017038_0_0_9"/>
<reference evidence="4 5" key="1">
    <citation type="submission" date="2011-11" db="EMBL/GenBank/DDBJ databases">
        <title>The Noncontiguous Finished genome of Desulfosporosinus youngiae DSM 17734.</title>
        <authorList>
            <consortium name="US DOE Joint Genome Institute (JGI-PGF)"/>
            <person name="Lucas S."/>
            <person name="Han J."/>
            <person name="Lapidus A."/>
            <person name="Cheng J.-F."/>
            <person name="Goodwin L."/>
            <person name="Pitluck S."/>
            <person name="Peters L."/>
            <person name="Ovchinnikova G."/>
            <person name="Lu M."/>
            <person name="Land M.L."/>
            <person name="Hauser L."/>
            <person name="Pester M."/>
            <person name="Spring S."/>
            <person name="Ollivier B."/>
            <person name="Rattei T."/>
            <person name="Klenk H.-P."/>
            <person name="Wagner M."/>
            <person name="Loy A."/>
            <person name="Woyke T.J."/>
        </authorList>
    </citation>
    <scope>NUCLEOTIDE SEQUENCE [LARGE SCALE GENOMIC DNA]</scope>
    <source>
        <strain evidence="4 5">DSM 17734</strain>
    </source>
</reference>
<gene>
    <name evidence="4" type="ORF">DesyoDRAFT_0036</name>
</gene>
<dbReference type="eggNOG" id="COG0674">
    <property type="taxonomic scope" value="Bacteria"/>
</dbReference>
<organism evidence="4 5">
    <name type="scientific">Desulfosporosinus youngiae DSM 17734</name>
    <dbReference type="NCBI Taxonomy" id="768710"/>
    <lineage>
        <taxon>Bacteria</taxon>
        <taxon>Bacillati</taxon>
        <taxon>Bacillota</taxon>
        <taxon>Clostridia</taxon>
        <taxon>Eubacteriales</taxon>
        <taxon>Desulfitobacteriaceae</taxon>
        <taxon>Desulfosporosinus</taxon>
    </lineage>
</organism>
<dbReference type="Proteomes" id="UP000005104">
    <property type="component" value="Chromosome"/>
</dbReference>
<dbReference type="InterPro" id="IPR033412">
    <property type="entry name" value="PFOR_II"/>
</dbReference>
<evidence type="ECO:0000256" key="1">
    <source>
        <dbReference type="ARBA" id="ARBA00023002"/>
    </source>
</evidence>
<dbReference type="SUPFAM" id="SSF52518">
    <property type="entry name" value="Thiamin diphosphate-binding fold (THDP-binding)"/>
    <property type="match status" value="1"/>
</dbReference>
<evidence type="ECO:0000313" key="4">
    <source>
        <dbReference type="EMBL" id="EHQ87268.1"/>
    </source>
</evidence>
<dbReference type="Pfam" id="PF01855">
    <property type="entry name" value="POR_N"/>
    <property type="match status" value="1"/>
</dbReference>
<dbReference type="SUPFAM" id="SSF52922">
    <property type="entry name" value="TK C-terminal domain-like"/>
    <property type="match status" value="1"/>
</dbReference>
<dbReference type="Pfam" id="PF17147">
    <property type="entry name" value="PFOR_II"/>
    <property type="match status" value="1"/>
</dbReference>
<name>H5Y148_9FIRM</name>
<accession>H5Y148</accession>
<dbReference type="Gene3D" id="3.40.50.920">
    <property type="match status" value="1"/>
</dbReference>
<dbReference type="InterPro" id="IPR052368">
    <property type="entry name" value="2-oxoacid_oxidoreductase"/>
</dbReference>
<keyword evidence="1" id="KW-0560">Oxidoreductase</keyword>
<dbReference type="InterPro" id="IPR009014">
    <property type="entry name" value="Transketo_C/PFOR_II"/>
</dbReference>
<sequence>MEVKKPIEGEKRAFMTGNEVCAWAALAAQADIMYGYPITPQNEVMHYWTRLAPKFDKKFLQTEDELSAGFTTLGGVLSGAKAFTATGGPGNVLMQEPISMAEAMRIPTVMVIQQRGGPSTATVIYSQQEVNLTTYGGNGEGHRIVYSTATHQDLFDYTIKAFNMAWKYRFPTFVLGDGYQAKMRESLMIYDPESRGIKMVQPEPLVGQPGMPGVDRDPSLLRNTYNTEEELYEVIKQYQQDYDEMTPQITEHEEFDCGDAEIIVLTHGIVSRSAKVAVRELRAEGIKAGYFRPVTLRPFPVQALQKALDGAKRIFLAESAEGQFYRLVTQSIYGQTVPIETLFKPGVGITSEEIVEKLKTTV</sequence>
<evidence type="ECO:0000259" key="2">
    <source>
        <dbReference type="Pfam" id="PF01855"/>
    </source>
</evidence>
<protein>
    <submittedName>
        <fullName evidence="4">2-oxoacid:ferredoxin oxidoreductase, alpha subunit</fullName>
    </submittedName>
</protein>
<dbReference type="STRING" id="768710.DesyoDRAFT_0036"/>
<dbReference type="PANTHER" id="PTHR43088:SF1">
    <property type="entry name" value="SUBUNIT OF PYRUVATE:FLAVODOXIN OXIDOREDUCTASE"/>
    <property type="match status" value="1"/>
</dbReference>
<evidence type="ECO:0000259" key="3">
    <source>
        <dbReference type="Pfam" id="PF17147"/>
    </source>
</evidence>
<dbReference type="GO" id="GO:0016491">
    <property type="term" value="F:oxidoreductase activity"/>
    <property type="evidence" value="ECO:0007669"/>
    <property type="project" value="UniProtKB-KW"/>
</dbReference>
<dbReference type="Gene3D" id="3.40.50.970">
    <property type="match status" value="1"/>
</dbReference>
<feature type="domain" description="Pyruvate:ferredoxin oxidoreductase core" evidence="3">
    <location>
        <begin position="260"/>
        <end position="340"/>
    </location>
</feature>
<dbReference type="EMBL" id="CM001441">
    <property type="protein sequence ID" value="EHQ87268.1"/>
    <property type="molecule type" value="Genomic_DNA"/>
</dbReference>
<dbReference type="OrthoDB" id="9794954at2"/>
<dbReference type="AlphaFoldDB" id="H5Y148"/>
<keyword evidence="5" id="KW-1185">Reference proteome</keyword>
<dbReference type="CDD" id="cd07034">
    <property type="entry name" value="TPP_PYR_PFOR_IOR-alpha_like"/>
    <property type="match status" value="1"/>
</dbReference>